<protein>
    <submittedName>
        <fullName evidence="1">Uncharacterized protein</fullName>
    </submittedName>
</protein>
<comment type="caution">
    <text evidence="1">The sequence shown here is derived from an EMBL/GenBank/DDBJ whole genome shotgun (WGS) entry which is preliminary data.</text>
</comment>
<dbReference type="Proteomes" id="UP000292702">
    <property type="component" value="Unassembled WGS sequence"/>
</dbReference>
<reference evidence="1 2" key="1">
    <citation type="submission" date="2018-11" db="EMBL/GenBank/DDBJ databases">
        <title>Genome assembly of Steccherinum ochraceum LE-BIN_3174, the white-rot fungus of the Steccherinaceae family (The Residual Polyporoid clade, Polyporales, Basidiomycota).</title>
        <authorList>
            <person name="Fedorova T.V."/>
            <person name="Glazunova O.A."/>
            <person name="Landesman E.O."/>
            <person name="Moiseenko K.V."/>
            <person name="Psurtseva N.V."/>
            <person name="Savinova O.S."/>
            <person name="Shakhova N.V."/>
            <person name="Tyazhelova T.V."/>
            <person name="Vasina D.V."/>
        </authorList>
    </citation>
    <scope>NUCLEOTIDE SEQUENCE [LARGE SCALE GENOMIC DNA]</scope>
    <source>
        <strain evidence="1 2">LE-BIN_3174</strain>
    </source>
</reference>
<proteinExistence type="predicted"/>
<dbReference type="EMBL" id="RWJN01000475">
    <property type="protein sequence ID" value="TCD61367.1"/>
    <property type="molecule type" value="Genomic_DNA"/>
</dbReference>
<dbReference type="OrthoDB" id="437457at2759"/>
<dbReference type="AlphaFoldDB" id="A0A4V2MV78"/>
<evidence type="ECO:0000313" key="2">
    <source>
        <dbReference type="Proteomes" id="UP000292702"/>
    </source>
</evidence>
<keyword evidence="2" id="KW-1185">Reference proteome</keyword>
<dbReference type="STRING" id="92696.A0A4V2MV78"/>
<name>A0A4V2MV78_9APHY</name>
<evidence type="ECO:0000313" key="1">
    <source>
        <dbReference type="EMBL" id="TCD61367.1"/>
    </source>
</evidence>
<organism evidence="1 2">
    <name type="scientific">Steccherinum ochraceum</name>
    <dbReference type="NCBI Taxonomy" id="92696"/>
    <lineage>
        <taxon>Eukaryota</taxon>
        <taxon>Fungi</taxon>
        <taxon>Dikarya</taxon>
        <taxon>Basidiomycota</taxon>
        <taxon>Agaricomycotina</taxon>
        <taxon>Agaricomycetes</taxon>
        <taxon>Polyporales</taxon>
        <taxon>Steccherinaceae</taxon>
        <taxon>Steccherinum</taxon>
    </lineage>
</organism>
<accession>A0A4V2MV78</accession>
<gene>
    <name evidence="1" type="ORF">EIP91_008557</name>
</gene>
<sequence length="127" mass="14507">MVKIPFIHGVYDENYGTNHKLQPPLAWAKSSRSRPIAQIGPGGASFEDARTLGMLYNDNFLIDGSPFNQCIFNITDGQAKHPWGGHVLVLRSPYHEWHTSFMSFFENAIMKEDLPEVISYFKRYGRS</sequence>